<dbReference type="PROSITE" id="PS51329">
    <property type="entry name" value="C_CAP_COFACTOR_C"/>
    <property type="match status" value="1"/>
</dbReference>
<dbReference type="InterPro" id="IPR012945">
    <property type="entry name" value="Tubulin-bd_cofactor_C_dom"/>
</dbReference>
<dbReference type="GO" id="GO:1990075">
    <property type="term" value="C:periciliary membrane compartment"/>
    <property type="evidence" value="ECO:0007669"/>
    <property type="project" value="TreeGrafter"/>
</dbReference>
<proteinExistence type="predicted"/>
<dbReference type="InterPro" id="IPR017901">
    <property type="entry name" value="C-CAP_CF_C-like"/>
</dbReference>
<dbReference type="EMBL" id="JAGDFM010000018">
    <property type="protein sequence ID" value="KAG7391684.1"/>
    <property type="molecule type" value="Genomic_DNA"/>
</dbReference>
<dbReference type="PANTHER" id="PTHR15440">
    <property type="entry name" value="XRP2 PROTEIN"/>
    <property type="match status" value="1"/>
</dbReference>
<feature type="compositionally biased region" description="Low complexity" evidence="2">
    <location>
        <begin position="268"/>
        <end position="277"/>
    </location>
</feature>
<keyword evidence="5" id="KW-1185">Reference proteome</keyword>
<dbReference type="SMART" id="SM00673">
    <property type="entry name" value="CARP"/>
    <property type="match status" value="2"/>
</dbReference>
<dbReference type="GO" id="GO:0005096">
    <property type="term" value="F:GTPase activator activity"/>
    <property type="evidence" value="ECO:0007669"/>
    <property type="project" value="InterPro"/>
</dbReference>
<dbReference type="PANTHER" id="PTHR15440:SF0">
    <property type="entry name" value="PROTEIN XRP2"/>
    <property type="match status" value="1"/>
</dbReference>
<comment type="caution">
    <text evidence="4">The sequence shown here is derived from an EMBL/GenBank/DDBJ whole genome shotgun (WGS) entry which is preliminary data.</text>
</comment>
<dbReference type="AlphaFoldDB" id="A0A8T1WH71"/>
<dbReference type="Proteomes" id="UP000694044">
    <property type="component" value="Unassembled WGS sequence"/>
</dbReference>
<dbReference type="OrthoDB" id="194775at2759"/>
<feature type="compositionally biased region" description="Pro residues" evidence="2">
    <location>
        <begin position="256"/>
        <end position="267"/>
    </location>
</feature>
<evidence type="ECO:0000259" key="3">
    <source>
        <dbReference type="PROSITE" id="PS51329"/>
    </source>
</evidence>
<gene>
    <name evidence="4" type="ORF">PHYPSEUDO_003758</name>
</gene>
<sequence>MIFTASDGKKFEDRSAWRLYEFELTYTFRNKTNETLMKLPGQIEGQPFDVSDLEGCTVLLLDHINQVQIDNLSNCRVFVGPSSESVFVRNCTNCVFTIACKQLRTRDCMGCSIYLYSLTDPIIETSQQMTFAPFNGAYCGIERNFVDAHLEPTNNHWSQLYDFNDPDKTGVNWRILKQEEEAAPWVVDIEPQVPGAAASLGACVNPVARDSGFVQYGGSSSSTSGGMQSFTFNTSQKEATKVVAAATSDVVSAPSVPAPPQPAPPQSLPVAPTTSAAPAPPAPVEAAMAPPPTPVGAPNASKQATVATPEHVAPPPAMPPVLPPVEDVDLATKGHEEPVGDAAVEQVTEMIGMM</sequence>
<protein>
    <recommendedName>
        <fullName evidence="3">C-CAP/cofactor C-like domain-containing protein</fullName>
    </recommendedName>
</protein>
<evidence type="ECO:0000256" key="1">
    <source>
        <dbReference type="ARBA" id="ARBA00022741"/>
    </source>
</evidence>
<reference evidence="4" key="1">
    <citation type="submission" date="2021-02" db="EMBL/GenBank/DDBJ databases">
        <authorList>
            <person name="Palmer J.M."/>
        </authorList>
    </citation>
    <scope>NUCLEOTIDE SEQUENCE</scope>
    <source>
        <strain evidence="4">SCRP734</strain>
    </source>
</reference>
<feature type="compositionally biased region" description="Pro residues" evidence="2">
    <location>
        <begin position="278"/>
        <end position="295"/>
    </location>
</feature>
<dbReference type="GO" id="GO:0000166">
    <property type="term" value="F:nucleotide binding"/>
    <property type="evidence" value="ECO:0007669"/>
    <property type="project" value="UniProtKB-KW"/>
</dbReference>
<feature type="domain" description="C-CAP/cofactor C-like" evidence="3">
    <location>
        <begin position="5"/>
        <end position="165"/>
    </location>
</feature>
<accession>A0A8T1WH71</accession>
<evidence type="ECO:0000313" key="4">
    <source>
        <dbReference type="EMBL" id="KAG7391684.1"/>
    </source>
</evidence>
<dbReference type="GO" id="GO:0005929">
    <property type="term" value="C:cilium"/>
    <property type="evidence" value="ECO:0007669"/>
    <property type="project" value="TreeGrafter"/>
</dbReference>
<dbReference type="GO" id="GO:0006892">
    <property type="term" value="P:post-Golgi vesicle-mediated transport"/>
    <property type="evidence" value="ECO:0007669"/>
    <property type="project" value="TreeGrafter"/>
</dbReference>
<name>A0A8T1WH71_9STRA</name>
<dbReference type="InterPro" id="IPR006599">
    <property type="entry name" value="CARP_motif"/>
</dbReference>
<organism evidence="4 5">
    <name type="scientific">Phytophthora pseudosyringae</name>
    <dbReference type="NCBI Taxonomy" id="221518"/>
    <lineage>
        <taxon>Eukaryota</taxon>
        <taxon>Sar</taxon>
        <taxon>Stramenopiles</taxon>
        <taxon>Oomycota</taxon>
        <taxon>Peronosporomycetes</taxon>
        <taxon>Peronosporales</taxon>
        <taxon>Peronosporaceae</taxon>
        <taxon>Phytophthora</taxon>
    </lineage>
</organism>
<dbReference type="InterPro" id="IPR039093">
    <property type="entry name" value="XRP2"/>
</dbReference>
<dbReference type="Pfam" id="PF07986">
    <property type="entry name" value="TBCC"/>
    <property type="match status" value="1"/>
</dbReference>
<evidence type="ECO:0000256" key="2">
    <source>
        <dbReference type="SAM" id="MobiDB-lite"/>
    </source>
</evidence>
<keyword evidence="1" id="KW-0547">Nucleotide-binding</keyword>
<feature type="region of interest" description="Disordered" evidence="2">
    <location>
        <begin position="252"/>
        <end position="304"/>
    </location>
</feature>
<evidence type="ECO:0000313" key="5">
    <source>
        <dbReference type="Proteomes" id="UP000694044"/>
    </source>
</evidence>